<feature type="signal peptide" evidence="1">
    <location>
        <begin position="1"/>
        <end position="29"/>
    </location>
</feature>
<dbReference type="RefSeq" id="WP_130389213.1">
    <property type="nucleotide sequence ID" value="NZ_SGXM01000001.1"/>
</dbReference>
<protein>
    <submittedName>
        <fullName evidence="2">Uncharacterized protein (TIGR02001 family)</fullName>
    </submittedName>
</protein>
<dbReference type="AlphaFoldDB" id="A0A4Q7S3U1"/>
<dbReference type="Pfam" id="PF09694">
    <property type="entry name" value="Gcw_chp"/>
    <property type="match status" value="1"/>
</dbReference>
<organism evidence="2 3">
    <name type="scientific">Cupriavidus agavae</name>
    <dbReference type="NCBI Taxonomy" id="1001822"/>
    <lineage>
        <taxon>Bacteria</taxon>
        <taxon>Pseudomonadati</taxon>
        <taxon>Pseudomonadota</taxon>
        <taxon>Betaproteobacteria</taxon>
        <taxon>Burkholderiales</taxon>
        <taxon>Burkholderiaceae</taxon>
        <taxon>Cupriavidus</taxon>
    </lineage>
</organism>
<gene>
    <name evidence="2" type="ORF">EV147_0132</name>
</gene>
<keyword evidence="1" id="KW-0732">Signal</keyword>
<keyword evidence="3" id="KW-1185">Reference proteome</keyword>
<comment type="caution">
    <text evidence="2">The sequence shown here is derived from an EMBL/GenBank/DDBJ whole genome shotgun (WGS) entry which is preliminary data.</text>
</comment>
<name>A0A4Q7S3U1_9BURK</name>
<evidence type="ECO:0000313" key="3">
    <source>
        <dbReference type="Proteomes" id="UP000291078"/>
    </source>
</evidence>
<dbReference type="Proteomes" id="UP000291078">
    <property type="component" value="Unassembled WGS sequence"/>
</dbReference>
<dbReference type="InterPro" id="IPR010239">
    <property type="entry name" value="CHP02001"/>
</dbReference>
<feature type="chain" id="PRO_5020250107" evidence="1">
    <location>
        <begin position="30"/>
        <end position="268"/>
    </location>
</feature>
<accession>A0A4Q7S3U1</accession>
<evidence type="ECO:0000256" key="1">
    <source>
        <dbReference type="SAM" id="SignalP"/>
    </source>
</evidence>
<dbReference type="NCBIfam" id="TIGR02001">
    <property type="entry name" value="gcw_chp"/>
    <property type="match status" value="1"/>
</dbReference>
<sequence>MIATRLMTSAPATLAAAILLAAPFSSAVAQEAPAATAPAAPAAASPHTFTANVSVVSDYRYRGLSQTDRRPAIQGGFDYTHESGFYVGNWNSSISWLGDSDPSVSAPVEMDFYGGFKNTFQLAGQDLNYDLGVLEYYYPGAYTATRPYTTELYAGIGWGPVFLKYSHAVTNLFGFADSKNSYYVDLSANVPLDIWGLTLNAHVGYQGVQHFSDASYTDWKIGLTKDLGNGFSLAVAYLDTNASKAAYTNTRGRYLGKATAFASITKTF</sequence>
<dbReference type="OrthoDB" id="9793561at2"/>
<evidence type="ECO:0000313" key="2">
    <source>
        <dbReference type="EMBL" id="RZT41146.1"/>
    </source>
</evidence>
<dbReference type="EMBL" id="SGXM01000001">
    <property type="protein sequence ID" value="RZT41146.1"/>
    <property type="molecule type" value="Genomic_DNA"/>
</dbReference>
<reference evidence="2 3" key="1">
    <citation type="journal article" date="2015" name="Stand. Genomic Sci.">
        <title>Genomic Encyclopedia of Bacterial and Archaeal Type Strains, Phase III: the genomes of soil and plant-associated and newly described type strains.</title>
        <authorList>
            <person name="Whitman W.B."/>
            <person name="Woyke T."/>
            <person name="Klenk H.P."/>
            <person name="Zhou Y."/>
            <person name="Lilburn T.G."/>
            <person name="Beck B.J."/>
            <person name="De Vos P."/>
            <person name="Vandamme P."/>
            <person name="Eisen J.A."/>
            <person name="Garrity G."/>
            <person name="Hugenholtz P."/>
            <person name="Kyrpides N.C."/>
        </authorList>
    </citation>
    <scope>NUCLEOTIDE SEQUENCE [LARGE SCALE GENOMIC DNA]</scope>
    <source>
        <strain evidence="2 3">ASC-9842</strain>
    </source>
</reference>
<proteinExistence type="predicted"/>